<evidence type="ECO:0000313" key="3">
    <source>
        <dbReference type="Proteomes" id="UP000054564"/>
    </source>
</evidence>
<organism evidence="2 3">
    <name type="scientific">Puccinia striiformis f. sp. tritici PST-78</name>
    <dbReference type="NCBI Taxonomy" id="1165861"/>
    <lineage>
        <taxon>Eukaryota</taxon>
        <taxon>Fungi</taxon>
        <taxon>Dikarya</taxon>
        <taxon>Basidiomycota</taxon>
        <taxon>Pucciniomycotina</taxon>
        <taxon>Pucciniomycetes</taxon>
        <taxon>Pucciniales</taxon>
        <taxon>Pucciniaceae</taxon>
        <taxon>Puccinia</taxon>
    </lineage>
</organism>
<feature type="region of interest" description="Disordered" evidence="1">
    <location>
        <begin position="241"/>
        <end position="288"/>
    </location>
</feature>
<evidence type="ECO:0000313" key="2">
    <source>
        <dbReference type="EMBL" id="KNE91298.1"/>
    </source>
</evidence>
<evidence type="ECO:0000256" key="1">
    <source>
        <dbReference type="SAM" id="MobiDB-lite"/>
    </source>
</evidence>
<accession>A0A0L0UW68</accession>
<feature type="compositionally biased region" description="Basic and acidic residues" evidence="1">
    <location>
        <begin position="241"/>
        <end position="251"/>
    </location>
</feature>
<name>A0A0L0UW68_9BASI</name>
<feature type="region of interest" description="Disordered" evidence="1">
    <location>
        <begin position="34"/>
        <end position="74"/>
    </location>
</feature>
<dbReference type="OrthoDB" id="10345333at2759"/>
<protein>
    <submittedName>
        <fullName evidence="2">Uncharacterized protein</fullName>
    </submittedName>
</protein>
<sequence length="518" mass="58651">MPPPGRRPYPEMLNFYPQDLGPQPSSGLKRLQLAPETSTRTRNQGNAEEQVGLHYYPSQAPHRQSTRHTGGIDSFLNSSNPLAGYFVAQRPQENTINSKSYQHLVFRSKGERNCMICRQANHLSGEDTAHDYFRYGKLLLDGHEDEFVQDLILRKHNDQSNVPLQLQSTSQSGPDRGWVPTHTDRFTQETDTQDTGANSNHMLSGNFGSISSIMMDHSIASMSATLGSENTPINPAFQAETKRPTSNEHFEISPAPSFAEIPKERTPQQLKNSRKRKTVGINSSMPPLRPEKIMKQISQDVPGLPGIISYADPTRADTAFGKRLEEVLPKEGEEKESFGEKYQDLPLALMYYYSTKDGWLIGFNIILDREGNVQSGETLNRCFSQLSSSSFEIFNQLSVSYPHLVPPSIHDLMAWILDATFGSLERRPLIGRFINPESVDLKAPLKTKVQRILLHFFSTASPTHSTEAAIVIIGEYLMEKRRIYWKVFFSDFDTYTQSINRLTQQNPNGEMVQFFRDL</sequence>
<dbReference type="EMBL" id="AJIL01000210">
    <property type="protein sequence ID" value="KNE91298.1"/>
    <property type="molecule type" value="Genomic_DNA"/>
</dbReference>
<dbReference type="AlphaFoldDB" id="A0A0L0UW68"/>
<gene>
    <name evidence="2" type="ORF">PSTG_15280</name>
</gene>
<proteinExistence type="predicted"/>
<feature type="compositionally biased region" description="Polar residues" evidence="1">
    <location>
        <begin position="35"/>
        <end position="47"/>
    </location>
</feature>
<reference evidence="3" key="1">
    <citation type="submission" date="2014-03" db="EMBL/GenBank/DDBJ databases">
        <title>The Genome Sequence of Puccinia striiformis f. sp. tritici PST-78.</title>
        <authorList>
            <consortium name="The Broad Institute Genome Sequencing Platform"/>
            <person name="Cuomo C."/>
            <person name="Hulbert S."/>
            <person name="Chen X."/>
            <person name="Walker B."/>
            <person name="Young S.K."/>
            <person name="Zeng Q."/>
            <person name="Gargeya S."/>
            <person name="Fitzgerald M."/>
            <person name="Haas B."/>
            <person name="Abouelleil A."/>
            <person name="Alvarado L."/>
            <person name="Arachchi H.M."/>
            <person name="Berlin A.M."/>
            <person name="Chapman S.B."/>
            <person name="Goldberg J."/>
            <person name="Griggs A."/>
            <person name="Gujja S."/>
            <person name="Hansen M."/>
            <person name="Howarth C."/>
            <person name="Imamovic A."/>
            <person name="Larimer J."/>
            <person name="McCowan C."/>
            <person name="Montmayeur A."/>
            <person name="Murphy C."/>
            <person name="Neiman D."/>
            <person name="Pearson M."/>
            <person name="Priest M."/>
            <person name="Roberts A."/>
            <person name="Saif S."/>
            <person name="Shea T."/>
            <person name="Sisk P."/>
            <person name="Sykes S."/>
            <person name="Wortman J."/>
            <person name="Nusbaum C."/>
            <person name="Birren B."/>
        </authorList>
    </citation>
    <scope>NUCLEOTIDE SEQUENCE [LARGE SCALE GENOMIC DNA]</scope>
    <source>
        <strain evidence="3">race PST-78</strain>
    </source>
</reference>
<dbReference type="Proteomes" id="UP000054564">
    <property type="component" value="Unassembled WGS sequence"/>
</dbReference>
<keyword evidence="3" id="KW-1185">Reference proteome</keyword>
<comment type="caution">
    <text evidence="2">The sequence shown here is derived from an EMBL/GenBank/DDBJ whole genome shotgun (WGS) entry which is preliminary data.</text>
</comment>